<dbReference type="InterPro" id="IPR035364">
    <property type="entry name" value="Beta_sandwich_GH101"/>
</dbReference>
<dbReference type="InterPro" id="IPR040502">
    <property type="entry name" value="GH101_dom-6"/>
</dbReference>
<dbReference type="InterPro" id="IPR011081">
    <property type="entry name" value="Big_4"/>
</dbReference>
<feature type="domain" description="Endo-alpha-N-acetylgalactosaminidase" evidence="9">
    <location>
        <begin position="1181"/>
        <end position="1320"/>
    </location>
</feature>
<evidence type="ECO:0000256" key="1">
    <source>
        <dbReference type="SAM" id="MobiDB-lite"/>
    </source>
</evidence>
<evidence type="ECO:0000259" key="4">
    <source>
        <dbReference type="Pfam" id="PF07532"/>
    </source>
</evidence>
<dbReference type="Pfam" id="PF17974">
    <property type="entry name" value="GalBD_like"/>
    <property type="match status" value="1"/>
</dbReference>
<proteinExistence type="predicted"/>
<dbReference type="Pfam" id="PF17451">
    <property type="entry name" value="Glyco_hyd_101C"/>
    <property type="match status" value="1"/>
</dbReference>
<dbReference type="InterPro" id="IPR040633">
    <property type="entry name" value="Gal_mutarotas_3"/>
</dbReference>
<evidence type="ECO:0000259" key="7">
    <source>
        <dbReference type="Pfam" id="PF17974"/>
    </source>
</evidence>
<dbReference type="Pfam" id="PF12905">
    <property type="entry name" value="Glyco_hydro_101"/>
    <property type="match status" value="1"/>
</dbReference>
<dbReference type="Pfam" id="PF18080">
    <property type="entry name" value="Gal_mutarotas_3"/>
    <property type="match status" value="1"/>
</dbReference>
<dbReference type="InterPro" id="IPR008979">
    <property type="entry name" value="Galactose-bd-like_sf"/>
</dbReference>
<sequence length="1895" mass="209835">MIKNKSMNKKIALIIAVAVTVGQIPVSALAENNTTLIVENSQVENVEKASEEYAYNQEYDNYSSTSWTNLIGNGTIVKNMDNGVPDTEGKTGYLEISRDTTANNQLVFLENQSPSIKDFEAEVRFQLNPEEDKAAGRFGLVFRGQDANTYGFIGYNGGETAQGKWLIETPTAWKDDIEGPTIEAGQWVTMKVKVQRNNITLTVNDTEIFNDTVNMGNFPEEAGKFGYRTWFDNKTINVDYLKVKSLDNEVVTDIKEVEETNISTLLNAKPELPYKVNVTYSDGTKGQEVVIWDYIDPANYAEVGNFVVEGTIKGSAEGTPKAKANITVRDKIEYSTDFETPETSGDWQVLKPTGLSATVADGAVKVPMNGVSVSADMNCPDVKNFVYETDFTVNNDSGRIGLGFRVSDVKNWGAVCYDAGSWVWKASTNGSESYGSFPGSKKLEGNKTYRMKLEVEDNKVTLSIDGEVIGSATSDKFPTSGGKIGLVGWFGNKTVTLDNVSVNEITSETDTDLPEITEQTIESDIMTVKLDNTFPRVIEYNWKADDSKLIGQETRSNKVNLNGKNYTPEVNCVVEDNKATYTMAIDEIGVTLTAVMSVEDNKIRLEITNIEETGDFIVKKVSLPNQSFAEVRSDNGGAIAAVLSTGAWHQITDEISTVEDLEPSSKAKTYAFINDNDFAISLNNNVVEYSSRILLNTENRNGYKSTSIGTGAWTYREVLDSESDVDFYSDEENLWAEAYITKDMNEDETINWQDAAIEYRNRTEAPMGAEDLKNSLSYIAFNIGYTQSPFLRTLDTVKKLYNYTDGFGQMVLEKGYQAEGHDDSIPDYGGHIGIRQGGVEDFNTLIEEGAKYNAKFGVHINATEYQLDAFQYPDNGSVNTNSPGWNWLDQAYYVNQRADLTTGELFRRLDMLKEDLPNLGWVYVDVYTGNGWNAHQLGEKLNDLGYQVATEFHSPLEEHVTWTHWGADPAYPNEGGTSEILRFIRNSTKDGFLSDPILKGNKHLLSSGWGNNHAIEGVNGIERFYNQVLPTKYMQHFEIMSRTDDEVKFTDNLVGVREGANINYYKNDKLVATTPESSYNSIGEGKTKLFLEWNFDEGEDTKIYHWNPLGTSSEWELPDGWENLPTVELYQLTDLGREHVKSVPVVNGKVQLDVEQSTPYLVTKGEVAEERIDDWGYGSQIKDPGFDSQEWKTWSKDSEDGNTDHISFVNETASRRAGNDVVSISNKQGSISQSIEGLEPGKTYSISAWVKNDGNRKVTLGVNCGDEELTNVITRASFARSGEGHKYLDDRFQRMEIEVTVPENVTTADIYINAEAGEGDVIIDDFRIWEHPGHTNKDGYVFYEDFENVDEGITPFFLAPGRGTSNRSHLAEKDLLGRQKMSWVLDGRFSLKTNQQSGETGQMLVTDDSTFKLEPNKTYELGFLYSLKDATPGYTVNIKSRSEGTLLSIPLEATGVESGQYTKTSSKSQKFTTGNKDDYYISIDKGTGYADLILDNIYVVEIDESIESPVIDKVTLGSSITEIGVNESIDLSLLSIKALMNNGAPANIGDGEIEYVVGDNEVAKVEDGKLVGLKDGNTTLTVKVSFNDKTTVVSNSINIKVGEGSEDGGEVTPPVEDVFKMHLEIAIEEANKVTDEELSNVVPVVVEEFKAALAEAESLLESGKYTQEQVDKAFDRLSSAMQMLSFEKGNKEQLQQLVDRINQLDASEYIDSTWAKLQVALDKANEVIADENALEAEVSKSYDQLIRSFLELRLKPNKDKLQDLINKAESLDESKYTKKSWKVLEDKLAKAKSVMENGDATDKDVTDSEKELKEAIDGLVMADSSNNNNNGNNNGNSNSNNNGNSNNNSNNGNGGNKGNKGNSNLPKTGGTPAVAVGLFGTIIATIGSVMFKKKK</sequence>
<dbReference type="EMBL" id="JACJLL010000093">
    <property type="protein sequence ID" value="MBM6820201.1"/>
    <property type="molecule type" value="Genomic_DNA"/>
</dbReference>
<comment type="caution">
    <text evidence="10">The sequence shown here is derived from an EMBL/GenBank/DDBJ whole genome shotgun (WGS) entry which is preliminary data.</text>
</comment>
<feature type="transmembrane region" description="Helical" evidence="2">
    <location>
        <begin position="1873"/>
        <end position="1891"/>
    </location>
</feature>
<feature type="region of interest" description="Disordered" evidence="1">
    <location>
        <begin position="1822"/>
        <end position="1868"/>
    </location>
</feature>
<dbReference type="Gene3D" id="2.60.120.260">
    <property type="entry name" value="Galactose-binding domain-like"/>
    <property type="match status" value="2"/>
</dbReference>
<evidence type="ECO:0000259" key="5">
    <source>
        <dbReference type="Pfam" id="PF12905"/>
    </source>
</evidence>
<feature type="chain" id="PRO_5045244765" evidence="3">
    <location>
        <begin position="31"/>
        <end position="1895"/>
    </location>
</feature>
<dbReference type="Gene3D" id="2.60.120.870">
    <property type="match status" value="2"/>
</dbReference>
<feature type="domain" description="Glycosyl hydrolase 101 beta-sandwich" evidence="6">
    <location>
        <begin position="1028"/>
        <end position="1138"/>
    </location>
</feature>
<gene>
    <name evidence="10" type="ORF">H6A19_12795</name>
</gene>
<dbReference type="Gene3D" id="2.70.98.10">
    <property type="match status" value="1"/>
</dbReference>
<keyword evidence="11" id="KW-1185">Reference proteome</keyword>
<dbReference type="CDD" id="cd14244">
    <property type="entry name" value="GH_101_like"/>
    <property type="match status" value="1"/>
</dbReference>
<evidence type="ECO:0000256" key="2">
    <source>
        <dbReference type="SAM" id="Phobius"/>
    </source>
</evidence>
<keyword evidence="2" id="KW-0812">Transmembrane</keyword>
<feature type="signal peptide" evidence="3">
    <location>
        <begin position="1"/>
        <end position="30"/>
    </location>
</feature>
<evidence type="ECO:0000313" key="10">
    <source>
        <dbReference type="EMBL" id="MBM6820201.1"/>
    </source>
</evidence>
<dbReference type="Pfam" id="PF21466">
    <property type="entry name" value="GH101_dom-5"/>
    <property type="match status" value="1"/>
</dbReference>
<feature type="compositionally biased region" description="Low complexity" evidence="1">
    <location>
        <begin position="1824"/>
        <end position="1851"/>
    </location>
</feature>
<feature type="domain" description="Endo-alpha-N-acetylgalactosaminidase" evidence="5">
    <location>
        <begin position="753"/>
        <end position="1017"/>
    </location>
</feature>
<dbReference type="InterPro" id="IPR014718">
    <property type="entry name" value="GH-type_carb-bd"/>
</dbReference>
<evidence type="ECO:0000259" key="6">
    <source>
        <dbReference type="Pfam" id="PF17451"/>
    </source>
</evidence>
<keyword evidence="3" id="KW-0732">Signal</keyword>
<organism evidence="10 11">
    <name type="scientific">Clostridium saudiense</name>
    <dbReference type="NCBI Taxonomy" id="1414720"/>
    <lineage>
        <taxon>Bacteria</taxon>
        <taxon>Bacillati</taxon>
        <taxon>Bacillota</taxon>
        <taxon>Clostridia</taxon>
        <taxon>Eubacteriales</taxon>
        <taxon>Clostridiaceae</taxon>
        <taxon>Clostridium</taxon>
    </lineage>
</organism>
<dbReference type="InterPro" id="IPR025706">
    <property type="entry name" value="Endoa_GalNAc"/>
</dbReference>
<reference evidence="10 11" key="1">
    <citation type="journal article" date="2021" name="Sci. Rep.">
        <title>The distribution of antibiotic resistance genes in chicken gut microbiota commensals.</title>
        <authorList>
            <person name="Juricova H."/>
            <person name="Matiasovicova J."/>
            <person name="Kubasova T."/>
            <person name="Cejkova D."/>
            <person name="Rychlik I."/>
        </authorList>
    </citation>
    <scope>NUCLEOTIDE SEQUENCE [LARGE SCALE GENOMIC DNA]</scope>
    <source>
        <strain evidence="10 11">An435</strain>
    </source>
</reference>
<name>A0ABS2FIN6_9CLOT</name>
<evidence type="ECO:0000313" key="11">
    <source>
        <dbReference type="Proteomes" id="UP000767334"/>
    </source>
</evidence>
<feature type="domain" description="Bacterial Ig-like" evidence="4">
    <location>
        <begin position="257"/>
        <end position="314"/>
    </location>
</feature>
<evidence type="ECO:0000259" key="9">
    <source>
        <dbReference type="Pfam" id="PF21466"/>
    </source>
</evidence>
<dbReference type="SUPFAM" id="SSF49899">
    <property type="entry name" value="Concanavalin A-like lectins/glucanases"/>
    <property type="match status" value="1"/>
</dbReference>
<dbReference type="NCBIfam" id="TIGR01167">
    <property type="entry name" value="LPXTG_anchor"/>
    <property type="match status" value="1"/>
</dbReference>
<evidence type="ECO:0000259" key="8">
    <source>
        <dbReference type="Pfam" id="PF18080"/>
    </source>
</evidence>
<dbReference type="SUPFAM" id="SSF49785">
    <property type="entry name" value="Galactose-binding domain-like"/>
    <property type="match status" value="1"/>
</dbReference>
<keyword evidence="2" id="KW-1133">Transmembrane helix</keyword>
<dbReference type="Proteomes" id="UP000767334">
    <property type="component" value="Unassembled WGS sequence"/>
</dbReference>
<dbReference type="RefSeq" id="WP_204572502.1">
    <property type="nucleotide sequence ID" value="NZ_JACJLL010000093.1"/>
</dbReference>
<dbReference type="InterPro" id="IPR013320">
    <property type="entry name" value="ConA-like_dom_sf"/>
</dbReference>
<dbReference type="Pfam" id="PF07554">
    <property type="entry name" value="FIVAR"/>
    <property type="match status" value="3"/>
</dbReference>
<keyword evidence="2" id="KW-0472">Membrane</keyword>
<dbReference type="Gene3D" id="3.20.20.80">
    <property type="entry name" value="Glycosidases"/>
    <property type="match status" value="1"/>
</dbReference>
<dbReference type="Pfam" id="PF07532">
    <property type="entry name" value="Big_4"/>
    <property type="match status" value="1"/>
</dbReference>
<feature type="domain" description="Galactose mutarotase-like fold" evidence="8">
    <location>
        <begin position="521"/>
        <end position="752"/>
    </location>
</feature>
<dbReference type="Gene3D" id="1.20.1270.90">
    <property type="entry name" value="AF1782-like"/>
    <property type="match status" value="1"/>
</dbReference>
<evidence type="ECO:0000256" key="3">
    <source>
        <dbReference type="SAM" id="SignalP"/>
    </source>
</evidence>
<dbReference type="InterPro" id="IPR049314">
    <property type="entry name" value="GH101_dom-5"/>
</dbReference>
<accession>A0ABS2FIN6</accession>
<protein>
    <submittedName>
        <fullName evidence="10">FIVAR domain-containing protein</fullName>
    </submittedName>
</protein>
<dbReference type="Gene3D" id="1.20.1270.70">
    <property type="entry name" value="Designed single chain three-helix bundle"/>
    <property type="match status" value="2"/>
</dbReference>
<feature type="domain" description="Endo-alpha-N-acetylgalactosaminidase" evidence="7">
    <location>
        <begin position="1334"/>
        <end position="1427"/>
    </location>
</feature>